<keyword evidence="3" id="KW-1185">Reference proteome</keyword>
<gene>
    <name evidence="2" type="primary">PLEKHG4</name>
    <name evidence="2" type="ORF">N1851_009166</name>
</gene>
<evidence type="ECO:0000256" key="1">
    <source>
        <dbReference type="SAM" id="MobiDB-lite"/>
    </source>
</evidence>
<dbReference type="PANTHER" id="PTHR45845">
    <property type="entry name" value="RHO GUANINE NUCLEOTIDE EXCHANGE FACTOR-RELATED"/>
    <property type="match status" value="1"/>
</dbReference>
<dbReference type="Gene3D" id="1.20.58.60">
    <property type="match status" value="1"/>
</dbReference>
<dbReference type="AlphaFoldDB" id="A0AA47N1P6"/>
<sequence length="699" mass="76319">MQVLLASYRCVISNVLQDSQLVDLQKEGGASLCLLRQEESSYNQTDDYREEVGVVERLYQQVDELTHSLVKLCNARSSQMDFLLTFSRLELGFSQVGGWIQQVGFPSLRSLGEVDGSSSEQINKKLKDFTQFSLTAERICQQGQGLLQRLSQWDDLSSASLNPYRVKVHSLGTLLQEFSEGVDATGARLHKSLALYQFYNKAYDWALQGLRCLETISMQDCTEAGKCQAVIGRLESSRRQHPPIPEREFLEMRGVAEELRSASPLQLWTSSWRRCQETHQDFHRKMEAALRTREHLLLCTSSNTSSLLPLPSLLLTNTSVTPPSSHVTPPSSHVTPLSSHVIPPSSSNMTPPTSSVTLPSSHVTLPASHMTPPTSHVTLPSSHVTPPTSSVTPPSSHVTPLTSSISQPSFNMSPPPLLLCDSALLPYDSSHLISDPALLACDSAFLPYDSSHLPCDPALLPCDSALLIPCDSSHLLSDPALLSCDSSHLINEPALLQCVPAPLLCDSALLPYDSSHLISDPAFLLKCDPTLLPCDSSLLLPCDPVLLPCDSALLLSCDSSQLLSDPALLCDSSSRRGSEGWCSSSPSSLHQLSIRGRSLCKTQSFDHTPLTHNPAWPPRRGNTGVHIRGLEVSQPLALTPTQAQPPSLTPTQAQPPSLTPTPRTQCCTKASHQVGKFLSKVLSLFELNYGLFCLFHVFD</sequence>
<reference evidence="2" key="1">
    <citation type="journal article" date="2023" name="Front. Mar. Sci.">
        <title>A new Merluccius polli reference genome to investigate the effects of global change in West African waters.</title>
        <authorList>
            <person name="Mateo J.L."/>
            <person name="Blanco-Fernandez C."/>
            <person name="Garcia-Vazquez E."/>
            <person name="Machado-Schiaffino G."/>
        </authorList>
    </citation>
    <scope>NUCLEOTIDE SEQUENCE</scope>
    <source>
        <strain evidence="2">C29</strain>
        <tissue evidence="2">Fin</tissue>
    </source>
</reference>
<feature type="compositionally biased region" description="Low complexity" evidence="1">
    <location>
        <begin position="377"/>
        <end position="403"/>
    </location>
</feature>
<feature type="compositionally biased region" description="Low complexity" evidence="1">
    <location>
        <begin position="321"/>
        <end position="336"/>
    </location>
</feature>
<protein>
    <submittedName>
        <fullName evidence="2">Puratrophin-1</fullName>
    </submittedName>
</protein>
<evidence type="ECO:0000313" key="2">
    <source>
        <dbReference type="EMBL" id="KAK0150026.1"/>
    </source>
</evidence>
<evidence type="ECO:0000313" key="3">
    <source>
        <dbReference type="Proteomes" id="UP001174136"/>
    </source>
</evidence>
<feature type="compositionally biased region" description="Low complexity" evidence="1">
    <location>
        <begin position="343"/>
        <end position="365"/>
    </location>
</feature>
<dbReference type="EMBL" id="JAOPHQ010001705">
    <property type="protein sequence ID" value="KAK0150026.1"/>
    <property type="molecule type" value="Genomic_DNA"/>
</dbReference>
<organism evidence="2 3">
    <name type="scientific">Merluccius polli</name>
    <name type="common">Benguela hake</name>
    <name type="synonym">Merluccius cadenati</name>
    <dbReference type="NCBI Taxonomy" id="89951"/>
    <lineage>
        <taxon>Eukaryota</taxon>
        <taxon>Metazoa</taxon>
        <taxon>Chordata</taxon>
        <taxon>Craniata</taxon>
        <taxon>Vertebrata</taxon>
        <taxon>Euteleostomi</taxon>
        <taxon>Actinopterygii</taxon>
        <taxon>Neopterygii</taxon>
        <taxon>Teleostei</taxon>
        <taxon>Neoteleostei</taxon>
        <taxon>Acanthomorphata</taxon>
        <taxon>Zeiogadaria</taxon>
        <taxon>Gadariae</taxon>
        <taxon>Gadiformes</taxon>
        <taxon>Gadoidei</taxon>
        <taxon>Merlucciidae</taxon>
        <taxon>Merluccius</taxon>
    </lineage>
</organism>
<proteinExistence type="predicted"/>
<dbReference type="Proteomes" id="UP001174136">
    <property type="component" value="Unassembled WGS sequence"/>
</dbReference>
<feature type="region of interest" description="Disordered" evidence="1">
    <location>
        <begin position="640"/>
        <end position="664"/>
    </location>
</feature>
<comment type="caution">
    <text evidence="2">The sequence shown here is derived from an EMBL/GenBank/DDBJ whole genome shotgun (WGS) entry which is preliminary data.</text>
</comment>
<dbReference type="InterPro" id="IPR052231">
    <property type="entry name" value="Rho_GEF_signaling-related"/>
</dbReference>
<dbReference type="PANTHER" id="PTHR45845:SF4">
    <property type="entry name" value="PLECKSTRIN HOMOLOGY DOMAIN CONTAINING, FAMILY G (WITH RHOGEF DOMAIN) MEMBER 4"/>
    <property type="match status" value="1"/>
</dbReference>
<accession>A0AA47N1P6</accession>
<name>A0AA47N1P6_MERPO</name>
<feature type="region of interest" description="Disordered" evidence="1">
    <location>
        <begin position="321"/>
        <end position="403"/>
    </location>
</feature>